<evidence type="ECO:0000313" key="2">
    <source>
        <dbReference type="Proteomes" id="UP001603978"/>
    </source>
</evidence>
<keyword evidence="2" id="KW-1185">Reference proteome</keyword>
<reference evidence="1 2" key="1">
    <citation type="submission" date="2024-10" db="EMBL/GenBank/DDBJ databases">
        <authorList>
            <person name="Topkara A.R."/>
            <person name="Saygin H."/>
        </authorList>
    </citation>
    <scope>NUCLEOTIDE SEQUENCE [LARGE SCALE GENOMIC DNA]</scope>
    <source>
        <strain evidence="1 2">M3C6</strain>
    </source>
</reference>
<feature type="non-terminal residue" evidence="1">
    <location>
        <position position="1"/>
    </location>
</feature>
<protein>
    <submittedName>
        <fullName evidence="1">Uncharacterized protein</fullName>
    </submittedName>
</protein>
<comment type="caution">
    <text evidence="1">The sequence shown here is derived from an EMBL/GenBank/DDBJ whole genome shotgun (WGS) entry which is preliminary data.</text>
</comment>
<dbReference type="EMBL" id="JBICRM010000134">
    <property type="protein sequence ID" value="MFG1711366.1"/>
    <property type="molecule type" value="Genomic_DNA"/>
</dbReference>
<proteinExistence type="predicted"/>
<name>A0ABW7AVA1_9ACTN</name>
<organism evidence="1 2">
    <name type="scientific">Nonomuraea marmarensis</name>
    <dbReference type="NCBI Taxonomy" id="3351344"/>
    <lineage>
        <taxon>Bacteria</taxon>
        <taxon>Bacillati</taxon>
        <taxon>Actinomycetota</taxon>
        <taxon>Actinomycetes</taxon>
        <taxon>Streptosporangiales</taxon>
        <taxon>Streptosporangiaceae</taxon>
        <taxon>Nonomuraea</taxon>
    </lineage>
</organism>
<sequence length="60" mass="6386">PTTTPSTTSAAALEPLPDQRSQLNIHKLDSIFPASPNQAGLAGWERFVDVVRLIGSADVQ</sequence>
<accession>A0ABW7AVA1</accession>
<evidence type="ECO:0000313" key="1">
    <source>
        <dbReference type="EMBL" id="MFG1711366.1"/>
    </source>
</evidence>
<dbReference type="Proteomes" id="UP001603978">
    <property type="component" value="Unassembled WGS sequence"/>
</dbReference>
<dbReference type="RefSeq" id="WP_393178055.1">
    <property type="nucleotide sequence ID" value="NZ_JBICRM010000134.1"/>
</dbReference>
<gene>
    <name evidence="1" type="ORF">ACFLIM_50290</name>
</gene>